<evidence type="ECO:0000259" key="3">
    <source>
        <dbReference type="Pfam" id="PF17886"/>
    </source>
</evidence>
<dbReference type="PANTHER" id="PTHR10803:SF3">
    <property type="entry name" value="ATPASE GET3"/>
    <property type="match status" value="1"/>
</dbReference>
<gene>
    <name evidence="4" type="ORF">ACFQV2_09580</name>
</gene>
<dbReference type="InterPro" id="IPR016300">
    <property type="entry name" value="ATPase_ArsA/GET3"/>
</dbReference>
<dbReference type="Gene3D" id="3.40.50.300">
    <property type="entry name" value="P-loop containing nucleotide triphosphate hydrolases"/>
    <property type="match status" value="1"/>
</dbReference>
<dbReference type="EMBL" id="JBHTEY010000004">
    <property type="protein sequence ID" value="MFC7613785.1"/>
    <property type="molecule type" value="Genomic_DNA"/>
</dbReference>
<dbReference type="Gene3D" id="2.60.40.790">
    <property type="match status" value="1"/>
</dbReference>
<keyword evidence="5" id="KW-1185">Reference proteome</keyword>
<name>A0ABW2TJ84_9PSEU</name>
<dbReference type="InterPro" id="IPR040612">
    <property type="entry name" value="ArsA_HSP20-like"/>
</dbReference>
<dbReference type="InterPro" id="IPR025723">
    <property type="entry name" value="ArsA/GET3_ATPase-like"/>
</dbReference>
<evidence type="ECO:0000313" key="4">
    <source>
        <dbReference type="EMBL" id="MFC7613785.1"/>
    </source>
</evidence>
<comment type="similarity">
    <text evidence="1">Belongs to the arsA ATPase family.</text>
</comment>
<feature type="domain" description="ArsA HSP20-like" evidence="3">
    <location>
        <begin position="303"/>
        <end position="361"/>
    </location>
</feature>
<dbReference type="InterPro" id="IPR027417">
    <property type="entry name" value="P-loop_NTPase"/>
</dbReference>
<feature type="domain" description="ArsA/GET3 Anion-transporting ATPase-like" evidence="2">
    <location>
        <begin position="1"/>
        <end position="166"/>
    </location>
</feature>
<evidence type="ECO:0000313" key="5">
    <source>
        <dbReference type="Proteomes" id="UP001596512"/>
    </source>
</evidence>
<comment type="caution">
    <text evidence="4">The sequence shown here is derived from an EMBL/GenBank/DDBJ whole genome shotgun (WGS) entry which is preliminary data.</text>
</comment>
<sequence>MRLLLFTGKGGVGKTTLAAATAVRVADAGDKVLVVSTDPAHSLADAFGARLGGEPSEVDRGLWAAHIDARALADRSWSALRAQARSLFARLGLDALDAEELAVLPGVDDLLALSEVVRLGSSGPWKAVVVDCGPTAETLRLLALPEAAAGFLGRFGELRKLAAELARLRSALADPDVTGVRLVLTPERLVVAETRRTLTALALRGIRVDALIANRLVPRASRWSGPAASWLRRRRSEQDGVLSELDGSVPLPLRVVEHRPAEPIGLPALRSLADELYGADDPLAARPDTARLLSLAADGDDQLLTIAFPLTPDAALDLARIGDDLAVTVDGVRRVIALPLMLRRHTVTDAEATADGLVLRFAPGGEERP</sequence>
<dbReference type="Proteomes" id="UP001596512">
    <property type="component" value="Unassembled WGS sequence"/>
</dbReference>
<dbReference type="Pfam" id="PF02374">
    <property type="entry name" value="ArsA_ATPase"/>
    <property type="match status" value="1"/>
</dbReference>
<accession>A0ABW2TJ84</accession>
<dbReference type="SUPFAM" id="SSF52540">
    <property type="entry name" value="P-loop containing nucleoside triphosphate hydrolases"/>
    <property type="match status" value="1"/>
</dbReference>
<dbReference type="PANTHER" id="PTHR10803">
    <property type="entry name" value="ARSENICAL PUMP-DRIVING ATPASE ARSENITE-TRANSLOCATING ATPASE"/>
    <property type="match status" value="1"/>
</dbReference>
<reference evidence="5" key="1">
    <citation type="journal article" date="2019" name="Int. J. Syst. Evol. Microbiol.">
        <title>The Global Catalogue of Microorganisms (GCM) 10K type strain sequencing project: providing services to taxonomists for standard genome sequencing and annotation.</title>
        <authorList>
            <consortium name="The Broad Institute Genomics Platform"/>
            <consortium name="The Broad Institute Genome Sequencing Center for Infectious Disease"/>
            <person name="Wu L."/>
            <person name="Ma J."/>
        </authorList>
    </citation>
    <scope>NUCLEOTIDE SEQUENCE [LARGE SCALE GENOMIC DNA]</scope>
    <source>
        <strain evidence="5">JCM 17695</strain>
    </source>
</reference>
<organism evidence="4 5">
    <name type="scientific">Actinokineospora soli</name>
    <dbReference type="NCBI Taxonomy" id="1048753"/>
    <lineage>
        <taxon>Bacteria</taxon>
        <taxon>Bacillati</taxon>
        <taxon>Actinomycetota</taxon>
        <taxon>Actinomycetes</taxon>
        <taxon>Pseudonocardiales</taxon>
        <taxon>Pseudonocardiaceae</taxon>
        <taxon>Actinokineospora</taxon>
    </lineage>
</organism>
<evidence type="ECO:0000256" key="1">
    <source>
        <dbReference type="ARBA" id="ARBA00011040"/>
    </source>
</evidence>
<protein>
    <submittedName>
        <fullName evidence="4">ArsA family ATPase</fullName>
    </submittedName>
</protein>
<dbReference type="InterPro" id="IPR008978">
    <property type="entry name" value="HSP20-like_chaperone"/>
</dbReference>
<dbReference type="Pfam" id="PF17886">
    <property type="entry name" value="ArsA_HSP20"/>
    <property type="match status" value="1"/>
</dbReference>
<proteinExistence type="inferred from homology"/>
<dbReference type="CDD" id="cd02035">
    <property type="entry name" value="ArsA"/>
    <property type="match status" value="1"/>
</dbReference>
<dbReference type="NCBIfam" id="TIGR00345">
    <property type="entry name" value="GET3_arsA_TRC40"/>
    <property type="match status" value="1"/>
</dbReference>
<evidence type="ECO:0000259" key="2">
    <source>
        <dbReference type="Pfam" id="PF02374"/>
    </source>
</evidence>